<name>A0ACB9AKF0_CICIN</name>
<reference evidence="1 2" key="2">
    <citation type="journal article" date="2022" name="Mol. Ecol. Resour.">
        <title>The genomes of chicory, endive, great burdock and yacon provide insights into Asteraceae paleo-polyploidization history and plant inulin production.</title>
        <authorList>
            <person name="Fan W."/>
            <person name="Wang S."/>
            <person name="Wang H."/>
            <person name="Wang A."/>
            <person name="Jiang F."/>
            <person name="Liu H."/>
            <person name="Zhao H."/>
            <person name="Xu D."/>
            <person name="Zhang Y."/>
        </authorList>
    </citation>
    <scope>NUCLEOTIDE SEQUENCE [LARGE SCALE GENOMIC DNA]</scope>
    <source>
        <strain evidence="2">cv. Punajuju</strain>
        <tissue evidence="1">Leaves</tissue>
    </source>
</reference>
<protein>
    <submittedName>
        <fullName evidence="1">Uncharacterized protein</fullName>
    </submittedName>
</protein>
<accession>A0ACB9AKF0</accession>
<gene>
    <name evidence="1" type="ORF">L2E82_40307</name>
</gene>
<evidence type="ECO:0000313" key="1">
    <source>
        <dbReference type="EMBL" id="KAI3710524.1"/>
    </source>
</evidence>
<reference evidence="2" key="1">
    <citation type="journal article" date="2022" name="Mol. Ecol. Resour.">
        <title>The genomes of chicory, endive, great burdock and yacon provide insights into Asteraceae palaeo-polyploidization history and plant inulin production.</title>
        <authorList>
            <person name="Fan W."/>
            <person name="Wang S."/>
            <person name="Wang H."/>
            <person name="Wang A."/>
            <person name="Jiang F."/>
            <person name="Liu H."/>
            <person name="Zhao H."/>
            <person name="Xu D."/>
            <person name="Zhang Y."/>
        </authorList>
    </citation>
    <scope>NUCLEOTIDE SEQUENCE [LARGE SCALE GENOMIC DNA]</scope>
    <source>
        <strain evidence="2">cv. Punajuju</strain>
    </source>
</reference>
<organism evidence="1 2">
    <name type="scientific">Cichorium intybus</name>
    <name type="common">Chicory</name>
    <dbReference type="NCBI Taxonomy" id="13427"/>
    <lineage>
        <taxon>Eukaryota</taxon>
        <taxon>Viridiplantae</taxon>
        <taxon>Streptophyta</taxon>
        <taxon>Embryophyta</taxon>
        <taxon>Tracheophyta</taxon>
        <taxon>Spermatophyta</taxon>
        <taxon>Magnoliopsida</taxon>
        <taxon>eudicotyledons</taxon>
        <taxon>Gunneridae</taxon>
        <taxon>Pentapetalae</taxon>
        <taxon>asterids</taxon>
        <taxon>campanulids</taxon>
        <taxon>Asterales</taxon>
        <taxon>Asteraceae</taxon>
        <taxon>Cichorioideae</taxon>
        <taxon>Cichorieae</taxon>
        <taxon>Cichoriinae</taxon>
        <taxon>Cichorium</taxon>
    </lineage>
</organism>
<keyword evidence="2" id="KW-1185">Reference proteome</keyword>
<dbReference type="Proteomes" id="UP001055811">
    <property type="component" value="Linkage Group LG07"/>
</dbReference>
<sequence length="702" mass="80593">MEKGQKQYHIGGQREFQSPLSSERQIHAFNLPFFHLSVSPTPPLPPCCYHTLGVDWHLLLGPYNAFVFIFLEKRYSDLEPQEIQQDNWDCSDLKKRMLLAKSTTNFCFCFCFLSSETMKTRRGKRSEAFWPSMVMKKWLNIQPKHNDFSEDEVDTETESEDDVYSLKNQRMHFDKKCARRTRKNMSSCTTHSSDGLPAKGMVKHKRGKSETLRVHYIKPKDVRMTIGTWNVAGRLPNEDLEIDEWLCMDQPSDIYILGFQEVVPLSAGNVLGAETRRPISKWEAIIRKALNRSPEPVAVPKSYSAPTSPISDNNELGLTKINLPETKVISKLDWPEKALDLKPKVLSAGAKLRRVLSSSARVSSDWLAPQDNIGGLKRVHHSSGDLGLLWTEQQERTDMVDSLDDVSEQVLEEEDDFFGDATELDYENSPSDDPVNSHHRYVRIVSKQMVGIYISVWVRKRLRRHINNLKVSPVGVGLMGYMGNKGSVSVSMSLYQTRLCFVCSHLTSGHKDGDEERRNSNVSEILKRTRFSSVIDPDQPQTIPCHDQIFWFGDLNYRINKQDAEVRKLVAMKQWDELLNSDQLCKELRRGHVFHGWNEGVIDFAPTYKYEVNSDRYVGENPKEGEKRRTPAWCDRILWLGKGIKQLCYNRAEMKMSDHRAVSSVFVIEVEVFDPRKLRRALNLTSAAVHPVIILDEGLEVL</sequence>
<evidence type="ECO:0000313" key="2">
    <source>
        <dbReference type="Proteomes" id="UP001055811"/>
    </source>
</evidence>
<proteinExistence type="predicted"/>
<dbReference type="EMBL" id="CM042015">
    <property type="protein sequence ID" value="KAI3710524.1"/>
    <property type="molecule type" value="Genomic_DNA"/>
</dbReference>
<comment type="caution">
    <text evidence="1">The sequence shown here is derived from an EMBL/GenBank/DDBJ whole genome shotgun (WGS) entry which is preliminary data.</text>
</comment>